<organism evidence="2 3">
    <name type="scientific">Glacieibacterium frigidum</name>
    <dbReference type="NCBI Taxonomy" id="2593303"/>
    <lineage>
        <taxon>Bacteria</taxon>
        <taxon>Pseudomonadati</taxon>
        <taxon>Pseudomonadota</taxon>
        <taxon>Alphaproteobacteria</taxon>
        <taxon>Sphingomonadales</taxon>
        <taxon>Sphingosinicellaceae</taxon>
        <taxon>Glacieibacterium</taxon>
    </lineage>
</organism>
<feature type="signal peptide" evidence="1">
    <location>
        <begin position="1"/>
        <end position="24"/>
    </location>
</feature>
<name>A0A552UGV9_9SPHN</name>
<evidence type="ECO:0000313" key="2">
    <source>
        <dbReference type="EMBL" id="TRW17454.1"/>
    </source>
</evidence>
<keyword evidence="3" id="KW-1185">Reference proteome</keyword>
<dbReference type="InterPro" id="IPR021381">
    <property type="entry name" value="DUF3011"/>
</dbReference>
<dbReference type="Proteomes" id="UP000317894">
    <property type="component" value="Unassembled WGS sequence"/>
</dbReference>
<gene>
    <name evidence="2" type="ORF">FMM06_04630</name>
</gene>
<proteinExistence type="predicted"/>
<reference evidence="2 3" key="1">
    <citation type="submission" date="2019-07" db="EMBL/GenBank/DDBJ databases">
        <title>Novel species isolated from glacier.</title>
        <authorList>
            <person name="Liu Q."/>
            <person name="Xin Y.-H."/>
        </authorList>
    </citation>
    <scope>NUCLEOTIDE SEQUENCE [LARGE SCALE GENOMIC DNA]</scope>
    <source>
        <strain evidence="2 3">LB1R16</strain>
    </source>
</reference>
<dbReference type="AlphaFoldDB" id="A0A552UGV9"/>
<dbReference type="RefSeq" id="WP_143554999.1">
    <property type="nucleotide sequence ID" value="NZ_VJWA01000001.1"/>
</dbReference>
<keyword evidence="1" id="KW-0732">Signal</keyword>
<dbReference type="OrthoDB" id="5984161at2"/>
<dbReference type="EMBL" id="VJWA01000001">
    <property type="protein sequence ID" value="TRW17454.1"/>
    <property type="molecule type" value="Genomic_DNA"/>
</dbReference>
<accession>A0A552UGV9</accession>
<evidence type="ECO:0000313" key="3">
    <source>
        <dbReference type="Proteomes" id="UP000317894"/>
    </source>
</evidence>
<feature type="chain" id="PRO_5022159651" evidence="1">
    <location>
        <begin position="25"/>
        <end position="246"/>
    </location>
</feature>
<protein>
    <submittedName>
        <fullName evidence="2">DUF3011 domain-containing protein</fullName>
    </submittedName>
</protein>
<sequence>MMLRWTIALSLAAIPVSIATPANAQYGGGGGPRQIKCESWNYKPAQCPVELRRRADVDVVQVLGGRCVEGRTWNWDRQGISVSGGCRAIFAISGGGSGGGFPGGGGGGRDTVTCESFKYKYKTCELPGRGRPDLVRVIAGQCVEGQSWGGRGGEVWVDKGCRAIFAASRGGGGGPGGGFPGGGGGPRLITCESWNYKYAECPTPSRRVELDSVIAGQCQQGIGWGIARRGGIWVDKGCRARFRTFG</sequence>
<comment type="caution">
    <text evidence="2">The sequence shown here is derived from an EMBL/GenBank/DDBJ whole genome shotgun (WGS) entry which is preliminary data.</text>
</comment>
<evidence type="ECO:0000256" key="1">
    <source>
        <dbReference type="SAM" id="SignalP"/>
    </source>
</evidence>
<dbReference type="Pfam" id="PF11218">
    <property type="entry name" value="DUF3011"/>
    <property type="match status" value="1"/>
</dbReference>